<evidence type="ECO:0000313" key="2">
    <source>
        <dbReference type="Proteomes" id="UP000825886"/>
    </source>
</evidence>
<name>A0ABX9AJT1_9ENTR</name>
<protein>
    <submittedName>
        <fullName evidence="1">Uncharacterized protein</fullName>
    </submittedName>
</protein>
<keyword evidence="2" id="KW-1185">Reference proteome</keyword>
<proteinExistence type="predicted"/>
<evidence type="ECO:0000313" key="1">
    <source>
        <dbReference type="EMBL" id="QZN95434.1"/>
    </source>
</evidence>
<dbReference type="Proteomes" id="UP000825886">
    <property type="component" value="Chromosome"/>
</dbReference>
<dbReference type="EMBL" id="CP081864">
    <property type="protein sequence ID" value="QZN95434.1"/>
    <property type="molecule type" value="Genomic_DNA"/>
</dbReference>
<dbReference type="RefSeq" id="WP_222158533.1">
    <property type="nucleotide sequence ID" value="NZ_CP081864.1"/>
</dbReference>
<reference evidence="1 2" key="1">
    <citation type="submission" date="2021-08" db="EMBL/GenBank/DDBJ databases">
        <title>Culture and genomic analysis of Symbiopectobacterium purcellii sp. nov. gen. nov., isolated from the leafhopper Empoasca decipiens.</title>
        <authorList>
            <person name="Nadal-Jimenez P."/>
            <person name="Siozios S."/>
            <person name="Halliday N."/>
            <person name="Camara M."/>
            <person name="Hurst G.D.D."/>
        </authorList>
    </citation>
    <scope>NUCLEOTIDE SEQUENCE [LARGE SCALE GENOMIC DNA]</scope>
    <source>
        <strain evidence="1 2">SyEd1</strain>
    </source>
</reference>
<gene>
    <name evidence="1" type="ORF">K6K13_19990</name>
</gene>
<organism evidence="1 2">
    <name type="scientific">Symbiopectobacterium purcellii</name>
    <dbReference type="NCBI Taxonomy" id="2871826"/>
    <lineage>
        <taxon>Bacteria</taxon>
        <taxon>Pseudomonadati</taxon>
        <taxon>Pseudomonadota</taxon>
        <taxon>Gammaproteobacteria</taxon>
        <taxon>Enterobacterales</taxon>
        <taxon>Enterobacteriaceae</taxon>
    </lineage>
</organism>
<sequence length="202" mass="22888">MRICTCERTLAVAAELTKKSQTALALMVHRLAIKTFGKIQYNSPISGALEVKLNYMMRDAPGSENSIAVTALNESRAKWESLLPAGWETDFTLMTCFSTEQLLDLQAFCVAVSLDGSIYQYNKEHESNLMQLENAMHFDIHSYWKPQADNFWKRLKKDSMLDQLSQAGVVIKAEEFLALKKGDAAKRAEDLISNIQWVPEFM</sequence>
<accession>A0ABX9AJT1</accession>